<dbReference type="EMBL" id="JBBNAG010000005">
    <property type="protein sequence ID" value="KAK9132318.1"/>
    <property type="molecule type" value="Genomic_DNA"/>
</dbReference>
<dbReference type="PANTHER" id="PTHR33067">
    <property type="entry name" value="RNA-DIRECTED DNA POLYMERASE-RELATED"/>
    <property type="match status" value="1"/>
</dbReference>
<accession>A0AAP0JFW7</accession>
<proteinExistence type="predicted"/>
<organism evidence="1 2">
    <name type="scientific">Stephania cephalantha</name>
    <dbReference type="NCBI Taxonomy" id="152367"/>
    <lineage>
        <taxon>Eukaryota</taxon>
        <taxon>Viridiplantae</taxon>
        <taxon>Streptophyta</taxon>
        <taxon>Embryophyta</taxon>
        <taxon>Tracheophyta</taxon>
        <taxon>Spermatophyta</taxon>
        <taxon>Magnoliopsida</taxon>
        <taxon>Ranunculales</taxon>
        <taxon>Menispermaceae</taxon>
        <taxon>Menispermoideae</taxon>
        <taxon>Cissampelideae</taxon>
        <taxon>Stephania</taxon>
    </lineage>
</organism>
<gene>
    <name evidence="1" type="ORF">Scep_011846</name>
</gene>
<dbReference type="InterPro" id="IPR021109">
    <property type="entry name" value="Peptidase_aspartic_dom_sf"/>
</dbReference>
<reference evidence="1 2" key="1">
    <citation type="submission" date="2024-01" db="EMBL/GenBank/DDBJ databases">
        <title>Genome assemblies of Stephania.</title>
        <authorList>
            <person name="Yang L."/>
        </authorList>
    </citation>
    <scope>NUCLEOTIDE SEQUENCE [LARGE SCALE GENOMIC DNA]</scope>
    <source>
        <strain evidence="1">JXDWG</strain>
        <tissue evidence="1">Leaf</tissue>
    </source>
</reference>
<keyword evidence="2" id="KW-1185">Reference proteome</keyword>
<evidence type="ECO:0000313" key="1">
    <source>
        <dbReference type="EMBL" id="KAK9132318.1"/>
    </source>
</evidence>
<dbReference type="Gene3D" id="2.40.70.10">
    <property type="entry name" value="Acid Proteases"/>
    <property type="match status" value="1"/>
</dbReference>
<evidence type="ECO:0000313" key="2">
    <source>
        <dbReference type="Proteomes" id="UP001419268"/>
    </source>
</evidence>
<comment type="caution">
    <text evidence="1">The sequence shown here is derived from an EMBL/GenBank/DDBJ whole genome shotgun (WGS) entry which is preliminary data.</text>
</comment>
<evidence type="ECO:0008006" key="3">
    <source>
        <dbReference type="Google" id="ProtNLM"/>
    </source>
</evidence>
<dbReference type="PANTHER" id="PTHR33067:SF9">
    <property type="entry name" value="RNA-DIRECTED DNA POLYMERASE"/>
    <property type="match status" value="1"/>
</dbReference>
<dbReference type="CDD" id="cd00303">
    <property type="entry name" value="retropepsin_like"/>
    <property type="match status" value="1"/>
</dbReference>
<protein>
    <recommendedName>
        <fullName evidence="3">Aspartic peptidase DDI1-type domain-containing protein</fullName>
    </recommendedName>
</protein>
<dbReference type="AlphaFoldDB" id="A0AAP0JFW7"/>
<name>A0AAP0JFW7_9MAGN</name>
<dbReference type="Proteomes" id="UP001419268">
    <property type="component" value="Unassembled WGS sequence"/>
</dbReference>
<sequence>MDVRKEKLEPQVVFQIEKKKEKFDEVKTMHAVETYGFALQTQLPKKVEDPGNYRLPCSIKPLQYEKALCDLGAGINLMPLAMLEKLGIAELRPAEFSVHFVDGSMSKLRGVTEDVLVKVDRFMFPCDFVVLDFEKGENVPLKLGRTFLATAQALIDVVSGEITLRVGSESSVLKICKDFQQLKAHQPCHTIKEINTIFPGKEINEKTLEYKKLQEKLSKKANE</sequence>